<dbReference type="Proteomes" id="UP001140094">
    <property type="component" value="Unassembled WGS sequence"/>
</dbReference>
<feature type="compositionally biased region" description="Polar residues" evidence="1">
    <location>
        <begin position="28"/>
        <end position="62"/>
    </location>
</feature>
<dbReference type="OrthoDB" id="4966at2759"/>
<gene>
    <name evidence="2" type="ORF">H4R20_007041</name>
</gene>
<feature type="region of interest" description="Disordered" evidence="1">
    <location>
        <begin position="1"/>
        <end position="74"/>
    </location>
</feature>
<evidence type="ECO:0000313" key="2">
    <source>
        <dbReference type="EMBL" id="KAJ2790253.1"/>
    </source>
</evidence>
<reference evidence="2" key="1">
    <citation type="submission" date="2022-07" db="EMBL/GenBank/DDBJ databases">
        <title>Phylogenomic reconstructions and comparative analyses of Kickxellomycotina fungi.</title>
        <authorList>
            <person name="Reynolds N.K."/>
            <person name="Stajich J.E."/>
            <person name="Barry K."/>
            <person name="Grigoriev I.V."/>
            <person name="Crous P."/>
            <person name="Smith M.E."/>
        </authorList>
    </citation>
    <scope>NUCLEOTIDE SEQUENCE</scope>
    <source>
        <strain evidence="2">NRRL 1565</strain>
    </source>
</reference>
<sequence>MEDTSIHPQFLSDTTKDDSVSRKAPLSAASTTTAMDSPVSTRPQTPSIFPPSNGSQQQTAEENTAHHPIDLNGLSWPSKYRLVRQICIIRKHLSALYAIPTRATDCPA</sequence>
<comment type="caution">
    <text evidence="2">The sequence shown here is derived from an EMBL/GenBank/DDBJ whole genome shotgun (WGS) entry which is preliminary data.</text>
</comment>
<name>A0A9W8HLN5_9FUNG</name>
<dbReference type="AlphaFoldDB" id="A0A9W8HLN5"/>
<accession>A0A9W8HLN5</accession>
<evidence type="ECO:0000313" key="3">
    <source>
        <dbReference type="Proteomes" id="UP001140094"/>
    </source>
</evidence>
<organism evidence="2 3">
    <name type="scientific">Coemansia guatemalensis</name>
    <dbReference type="NCBI Taxonomy" id="2761395"/>
    <lineage>
        <taxon>Eukaryota</taxon>
        <taxon>Fungi</taxon>
        <taxon>Fungi incertae sedis</taxon>
        <taxon>Zoopagomycota</taxon>
        <taxon>Kickxellomycotina</taxon>
        <taxon>Kickxellomycetes</taxon>
        <taxon>Kickxellales</taxon>
        <taxon>Kickxellaceae</taxon>
        <taxon>Coemansia</taxon>
    </lineage>
</organism>
<protein>
    <submittedName>
        <fullName evidence="2">Uncharacterized protein</fullName>
    </submittedName>
</protein>
<dbReference type="EMBL" id="JANBUO010003581">
    <property type="protein sequence ID" value="KAJ2790253.1"/>
    <property type="molecule type" value="Genomic_DNA"/>
</dbReference>
<proteinExistence type="predicted"/>
<evidence type="ECO:0000256" key="1">
    <source>
        <dbReference type="SAM" id="MobiDB-lite"/>
    </source>
</evidence>
<keyword evidence="3" id="KW-1185">Reference proteome</keyword>